<gene>
    <name evidence="11" type="primary">dnaX</name>
    <name evidence="14" type="ordered locus">Pmen_2647</name>
</gene>
<reference evidence="14" key="1">
    <citation type="submission" date="2007-04" db="EMBL/GenBank/DDBJ databases">
        <title>Complete sequence of Pseudomonas mendocina ymp.</title>
        <authorList>
            <consortium name="US DOE Joint Genome Institute"/>
            <person name="Copeland A."/>
            <person name="Lucas S."/>
            <person name="Lapidus A."/>
            <person name="Barry K."/>
            <person name="Glavina del Rio T."/>
            <person name="Dalin E."/>
            <person name="Tice H."/>
            <person name="Pitluck S."/>
            <person name="Kiss H."/>
            <person name="Brettin T."/>
            <person name="Detter J.C."/>
            <person name="Bruce D."/>
            <person name="Han C."/>
            <person name="Schmutz J."/>
            <person name="Larimer F."/>
            <person name="Land M."/>
            <person name="Hauser L."/>
            <person name="Kyrpides N."/>
            <person name="Mikhailova N."/>
            <person name="Hersman L."/>
            <person name="Dubois J."/>
            <person name="Maurice P."/>
            <person name="Richardson P."/>
        </authorList>
    </citation>
    <scope>NUCLEOTIDE SEQUENCE [LARGE SCALE GENOMIC DNA]</scope>
    <source>
        <strain evidence="14">Ymp</strain>
    </source>
</reference>
<feature type="domain" description="AAA+ ATPase" evidence="13">
    <location>
        <begin position="37"/>
        <end position="177"/>
    </location>
</feature>
<dbReference type="InterPro" id="IPR001270">
    <property type="entry name" value="ClpA/B"/>
</dbReference>
<dbReference type="SMART" id="SM00382">
    <property type="entry name" value="AAA"/>
    <property type="match status" value="1"/>
</dbReference>
<feature type="compositionally biased region" description="Low complexity" evidence="12">
    <location>
        <begin position="422"/>
        <end position="435"/>
    </location>
</feature>
<dbReference type="Gene3D" id="1.10.8.60">
    <property type="match status" value="1"/>
</dbReference>
<keyword evidence="5" id="KW-0479">Metal-binding</keyword>
<keyword evidence="2 11" id="KW-0808">Transferase</keyword>
<feature type="region of interest" description="Disordered" evidence="12">
    <location>
        <begin position="422"/>
        <end position="458"/>
    </location>
</feature>
<dbReference type="Gene3D" id="3.30.300.150">
    <property type="entry name" value="DNA polymerase III, tau subunit, domain V"/>
    <property type="match status" value="1"/>
</dbReference>
<evidence type="ECO:0000256" key="9">
    <source>
        <dbReference type="ARBA" id="ARBA00022932"/>
    </source>
</evidence>
<dbReference type="SUPFAM" id="SSF48019">
    <property type="entry name" value="post-AAA+ oligomerization domain-like"/>
    <property type="match status" value="1"/>
</dbReference>
<keyword evidence="8 11" id="KW-0067">ATP-binding</keyword>
<dbReference type="InterPro" id="IPR012763">
    <property type="entry name" value="DNA_pol_III_sug/sutau_N"/>
</dbReference>
<dbReference type="CDD" id="cd18137">
    <property type="entry name" value="HLD_clamp_pol_III_gamma_tau"/>
    <property type="match status" value="1"/>
</dbReference>
<dbReference type="HOGENOM" id="CLU_006229_6_0_6"/>
<dbReference type="FunFam" id="1.10.8.60:FF:000013">
    <property type="entry name" value="DNA polymerase III subunit gamma/tau"/>
    <property type="match status" value="1"/>
</dbReference>
<proteinExistence type="inferred from homology"/>
<accession>A4XVN6</accession>
<dbReference type="SUPFAM" id="SSF52540">
    <property type="entry name" value="P-loop containing nucleoside triphosphate hydrolases"/>
    <property type="match status" value="1"/>
</dbReference>
<evidence type="ECO:0000256" key="4">
    <source>
        <dbReference type="ARBA" id="ARBA00022705"/>
    </source>
</evidence>
<dbReference type="FunFam" id="1.20.272.10:FF:000003">
    <property type="entry name" value="DNA polymerase III subunit gamma/tau"/>
    <property type="match status" value="1"/>
</dbReference>
<dbReference type="KEGG" id="pmy:Pmen_2647"/>
<sequence length="692" mass="74200">MSYQVLARKWRPRSFREMVGQTHVLKALINALDSQRLHHAYLFTGTRGVGKTTIARIIAKCLNCETGISSTPCGTCSVCREIDEGRFVDLIEVDAASRTKVEDTRELLDNVQYSPSRGRFKVYLIDEVHMLSTSSFNALLKTLEEPPPHVKFLLATTDPQKLPVTVLSRCLQFSLKNMPPERVVEHLSHVLTAENVPFEDDALWLLGRAADGSMRDAMSLTDQAIAFGEGKVLAADVRAMLGTLDHGQVYGVLHALFEGDARALIEAVRHLAEQGPDWNGVLAEMLNVLHRVAIAQALPDAVDNGQGDRERVLQLAQALPAEDVQFYYQMGLIGRRDLPLAPDPRGGFEMVLLRMLAFRPADADDAPRITLKPLGISQATADSQPNPVAGTAMPAPVVSAPAAAVVSAPSAPVSPAVAEVRPVTPAPSSEPVVSEPVPPVEAPVATAPSLPPEPEPEPEIAAPAAAVDVPWETAKAAEPAVAAVQPVVAPEPVAVEVAAVAESAPSEVVQPVVDADGGDDEPPPGDYDYVEMDAETLDYDFGQAEAEAPAVAEPLPAAKPATGLAAEWLTLFPQLGLGGMTGSIAANCTLIEANGDDWLLHLDPAHSALFNPTQQRRLNDALNQLQGRSIKLRIELCKPEQETPAQAAARRRAERQRSAEASIHADPLVQQMIQQFAAKVRDDSIEPIDTPS</sequence>
<keyword evidence="6 11" id="KW-0547">Nucleotide-binding</keyword>
<dbReference type="PANTHER" id="PTHR11669">
    <property type="entry name" value="REPLICATION FACTOR C / DNA POLYMERASE III GAMMA-TAU SUBUNIT"/>
    <property type="match status" value="1"/>
</dbReference>
<evidence type="ECO:0000256" key="5">
    <source>
        <dbReference type="ARBA" id="ARBA00022723"/>
    </source>
</evidence>
<dbReference type="Pfam" id="PF12169">
    <property type="entry name" value="DNA_pol3_gamma3"/>
    <property type="match status" value="1"/>
</dbReference>
<evidence type="ECO:0000259" key="13">
    <source>
        <dbReference type="SMART" id="SM00382"/>
    </source>
</evidence>
<keyword evidence="7" id="KW-0862">Zinc</keyword>
<dbReference type="Pfam" id="PF22608">
    <property type="entry name" value="DNAX_ATPase_lid"/>
    <property type="match status" value="1"/>
</dbReference>
<evidence type="ECO:0000256" key="2">
    <source>
        <dbReference type="ARBA" id="ARBA00022679"/>
    </source>
</evidence>
<dbReference type="InterPro" id="IPR027417">
    <property type="entry name" value="P-loop_NTPase"/>
</dbReference>
<dbReference type="PANTHER" id="PTHR11669:SF0">
    <property type="entry name" value="PROTEIN STICHEL-LIKE 2"/>
    <property type="match status" value="1"/>
</dbReference>
<dbReference type="AlphaFoldDB" id="A4XVN6"/>
<dbReference type="FunFam" id="3.40.50.300:FF:000014">
    <property type="entry name" value="DNA polymerase III subunit gamma/tau"/>
    <property type="match status" value="1"/>
</dbReference>
<dbReference type="NCBIfam" id="TIGR02397">
    <property type="entry name" value="dnaX_nterm"/>
    <property type="match status" value="1"/>
</dbReference>
<dbReference type="eggNOG" id="COG2812">
    <property type="taxonomic scope" value="Bacteria"/>
</dbReference>
<dbReference type="Pfam" id="PF12170">
    <property type="entry name" value="DNA_pol3_tau_5"/>
    <property type="match status" value="1"/>
</dbReference>
<dbReference type="InterPro" id="IPR038249">
    <property type="entry name" value="PolIII_tau_V_sf"/>
</dbReference>
<keyword evidence="9 11" id="KW-0239">DNA-directed DNA polymerase</keyword>
<dbReference type="PRINTS" id="PR00300">
    <property type="entry name" value="CLPPROTEASEA"/>
</dbReference>
<dbReference type="OrthoDB" id="9810148at2"/>
<evidence type="ECO:0000256" key="7">
    <source>
        <dbReference type="ARBA" id="ARBA00022833"/>
    </source>
</evidence>
<dbReference type="NCBIfam" id="NF005942">
    <property type="entry name" value="PRK07994.1"/>
    <property type="match status" value="1"/>
</dbReference>
<evidence type="ECO:0000256" key="3">
    <source>
        <dbReference type="ARBA" id="ARBA00022695"/>
    </source>
</evidence>
<dbReference type="EMBL" id="CP000680">
    <property type="protein sequence ID" value="ABP85402.1"/>
    <property type="molecule type" value="Genomic_DNA"/>
</dbReference>
<dbReference type="Pfam" id="PF13177">
    <property type="entry name" value="DNA_pol3_delta2"/>
    <property type="match status" value="1"/>
</dbReference>
<protein>
    <recommendedName>
        <fullName evidence="11">DNA polymerase III subunit gamma/tau</fullName>
        <ecNumber evidence="11">2.7.7.7</ecNumber>
    </recommendedName>
</protein>
<comment type="subunit">
    <text evidence="11">DNA polymerase III contains a core (composed of alpha, epsilon and theta chains) that associates with a tau subunit. This core dimerizes to form the POLIII' complex. PolIII' associates with the gamma complex (composed of gamma, delta, delta', psi and chi chains) and with the beta chain to form the complete DNA polymerase III complex.</text>
</comment>
<name>A4XVN6_ECTM1</name>
<evidence type="ECO:0000256" key="6">
    <source>
        <dbReference type="ARBA" id="ARBA00022741"/>
    </source>
</evidence>
<dbReference type="InterPro" id="IPR022754">
    <property type="entry name" value="DNA_pol_III_gamma-3"/>
</dbReference>
<organism evidence="14">
    <name type="scientific">Ectopseudomonas mendocina (strain ymp)</name>
    <name type="common">Pseudomonas mendocina</name>
    <dbReference type="NCBI Taxonomy" id="399739"/>
    <lineage>
        <taxon>Bacteria</taxon>
        <taxon>Pseudomonadati</taxon>
        <taxon>Pseudomonadota</taxon>
        <taxon>Gammaproteobacteria</taxon>
        <taxon>Pseudomonadales</taxon>
        <taxon>Pseudomonadaceae</taxon>
        <taxon>Ectopseudomonas</taxon>
    </lineage>
</organism>
<keyword evidence="4 11" id="KW-0235">DNA replication</keyword>
<comment type="function">
    <text evidence="11">DNA polymerase III is a complex, multichain enzyme responsible for most of the replicative synthesis in bacteria. This DNA polymerase also exhibits 3' to 5' exonuclease activity.</text>
</comment>
<dbReference type="InterPro" id="IPR045085">
    <property type="entry name" value="HLD_clamp_pol_III_gamma_tau"/>
</dbReference>
<evidence type="ECO:0000313" key="14">
    <source>
        <dbReference type="EMBL" id="ABP85402.1"/>
    </source>
</evidence>
<evidence type="ECO:0000256" key="1">
    <source>
        <dbReference type="ARBA" id="ARBA00006360"/>
    </source>
</evidence>
<keyword evidence="3 11" id="KW-0548">Nucleotidyltransferase</keyword>
<comment type="similarity">
    <text evidence="1 11">Belongs to the DnaX/STICHEL family.</text>
</comment>
<dbReference type="GO" id="GO:0009360">
    <property type="term" value="C:DNA polymerase III complex"/>
    <property type="evidence" value="ECO:0007669"/>
    <property type="project" value="InterPro"/>
</dbReference>
<dbReference type="InterPro" id="IPR003593">
    <property type="entry name" value="AAA+_ATPase"/>
</dbReference>
<dbReference type="GO" id="GO:0005524">
    <property type="term" value="F:ATP binding"/>
    <property type="evidence" value="ECO:0007669"/>
    <property type="project" value="UniProtKB-KW"/>
</dbReference>
<dbReference type="InterPro" id="IPR021029">
    <property type="entry name" value="DNA_pol_III_tau_dom-5"/>
</dbReference>
<comment type="catalytic activity">
    <reaction evidence="10 11">
        <text>DNA(n) + a 2'-deoxyribonucleoside 5'-triphosphate = DNA(n+1) + diphosphate</text>
        <dbReference type="Rhea" id="RHEA:22508"/>
        <dbReference type="Rhea" id="RHEA-COMP:17339"/>
        <dbReference type="Rhea" id="RHEA-COMP:17340"/>
        <dbReference type="ChEBI" id="CHEBI:33019"/>
        <dbReference type="ChEBI" id="CHEBI:61560"/>
        <dbReference type="ChEBI" id="CHEBI:173112"/>
        <dbReference type="EC" id="2.7.7.7"/>
    </reaction>
</comment>
<dbReference type="InterPro" id="IPR008921">
    <property type="entry name" value="DNA_pol3_clamp-load_cplx_C"/>
</dbReference>
<dbReference type="GO" id="GO:0006261">
    <property type="term" value="P:DNA-templated DNA replication"/>
    <property type="evidence" value="ECO:0007669"/>
    <property type="project" value="TreeGrafter"/>
</dbReference>
<evidence type="ECO:0000256" key="8">
    <source>
        <dbReference type="ARBA" id="ARBA00022840"/>
    </source>
</evidence>
<dbReference type="STRING" id="399739.Pmen_2647"/>
<dbReference type="GO" id="GO:0003887">
    <property type="term" value="F:DNA-directed DNA polymerase activity"/>
    <property type="evidence" value="ECO:0007669"/>
    <property type="project" value="UniProtKB-KW"/>
</dbReference>
<dbReference type="PATRIC" id="fig|399739.8.peg.2674"/>
<dbReference type="Gene3D" id="3.40.50.300">
    <property type="entry name" value="P-loop containing nucleotide triphosphate hydrolases"/>
    <property type="match status" value="1"/>
</dbReference>
<dbReference type="InterPro" id="IPR050238">
    <property type="entry name" value="DNA_Rep/Repair_Clamp_Loader"/>
</dbReference>
<dbReference type="Gene3D" id="1.20.272.10">
    <property type="match status" value="1"/>
</dbReference>
<dbReference type="EC" id="2.7.7.7" evidence="11"/>
<evidence type="ECO:0000256" key="10">
    <source>
        <dbReference type="ARBA" id="ARBA00049244"/>
    </source>
</evidence>
<dbReference type="NCBIfam" id="NF004046">
    <property type="entry name" value="PRK05563.1"/>
    <property type="match status" value="1"/>
</dbReference>
<dbReference type="CDD" id="cd00009">
    <property type="entry name" value="AAA"/>
    <property type="match status" value="1"/>
</dbReference>
<evidence type="ECO:0000256" key="12">
    <source>
        <dbReference type="SAM" id="MobiDB-lite"/>
    </source>
</evidence>
<dbReference type="GO" id="GO:0046872">
    <property type="term" value="F:metal ion binding"/>
    <property type="evidence" value="ECO:0007669"/>
    <property type="project" value="UniProtKB-KW"/>
</dbReference>
<dbReference type="GO" id="GO:0003677">
    <property type="term" value="F:DNA binding"/>
    <property type="evidence" value="ECO:0007669"/>
    <property type="project" value="InterPro"/>
</dbReference>
<evidence type="ECO:0000256" key="11">
    <source>
        <dbReference type="RuleBase" id="RU364063"/>
    </source>
</evidence>